<dbReference type="AlphaFoldDB" id="A0A830GSY0"/>
<evidence type="ECO:0000313" key="1">
    <source>
        <dbReference type="EMBL" id="GGO03639.1"/>
    </source>
</evidence>
<name>A0A830GSY0_9EURY</name>
<keyword evidence="2" id="KW-1185">Reference proteome</keyword>
<organism evidence="1 2">
    <name type="scientific">Haloarcula pellucida</name>
    <dbReference type="NCBI Taxonomy" id="1427151"/>
    <lineage>
        <taxon>Archaea</taxon>
        <taxon>Methanobacteriati</taxon>
        <taxon>Methanobacteriota</taxon>
        <taxon>Stenosarchaea group</taxon>
        <taxon>Halobacteria</taxon>
        <taxon>Halobacteriales</taxon>
        <taxon>Haloarculaceae</taxon>
        <taxon>Haloarcula</taxon>
    </lineage>
</organism>
<dbReference type="EMBL" id="BMOU01000008">
    <property type="protein sequence ID" value="GGO03639.1"/>
    <property type="molecule type" value="Genomic_DNA"/>
</dbReference>
<reference evidence="1" key="1">
    <citation type="journal article" date="2014" name="Int. J. Syst. Evol. Microbiol.">
        <title>Complete genome sequence of Corynebacterium casei LMG S-19264T (=DSM 44701T), isolated from a smear-ripened cheese.</title>
        <authorList>
            <consortium name="US DOE Joint Genome Institute (JGI-PGF)"/>
            <person name="Walter F."/>
            <person name="Albersmeier A."/>
            <person name="Kalinowski J."/>
            <person name="Ruckert C."/>
        </authorList>
    </citation>
    <scope>NUCLEOTIDE SEQUENCE</scope>
    <source>
        <strain evidence="1">JCM 17820</strain>
    </source>
</reference>
<accession>A0A830GSY0</accession>
<protein>
    <submittedName>
        <fullName evidence="1">Uncharacterized protein</fullName>
    </submittedName>
</protein>
<dbReference type="RefSeq" id="WP_189002064.1">
    <property type="nucleotide sequence ID" value="NZ_BMOU01000008.1"/>
</dbReference>
<proteinExistence type="predicted"/>
<sequence>MSEASVDDYRFGRLRFALGKGIAAAICRPKLWLGRRRHDNFCDECGDRCGNYAMGKLDFPFDVDGDAVSGRSAVENIRGMLDAEYRRVCLECGHELEQAGGEPGE</sequence>
<gene>
    <name evidence="1" type="ORF">GCM10009030_39520</name>
</gene>
<reference evidence="1" key="2">
    <citation type="submission" date="2020-09" db="EMBL/GenBank/DDBJ databases">
        <authorList>
            <person name="Sun Q."/>
            <person name="Ohkuma M."/>
        </authorList>
    </citation>
    <scope>NUCLEOTIDE SEQUENCE</scope>
    <source>
        <strain evidence="1">JCM 17820</strain>
    </source>
</reference>
<evidence type="ECO:0000313" key="2">
    <source>
        <dbReference type="Proteomes" id="UP000605784"/>
    </source>
</evidence>
<comment type="caution">
    <text evidence="1">The sequence shown here is derived from an EMBL/GenBank/DDBJ whole genome shotgun (WGS) entry which is preliminary data.</text>
</comment>
<dbReference type="Proteomes" id="UP000605784">
    <property type="component" value="Unassembled WGS sequence"/>
</dbReference>